<dbReference type="SUPFAM" id="SSF56784">
    <property type="entry name" value="HAD-like"/>
    <property type="match status" value="1"/>
</dbReference>
<evidence type="ECO:0000313" key="5">
    <source>
        <dbReference type="EMBL" id="OIN07280.1"/>
    </source>
</evidence>
<sequence length="225" mass="24455">MTFQAVLFDLDGTLLDTAGDMGAAANHVIESLGLPALTEAVLQCTTSDGAYALLKAGIHQELIEHHGLEQLRRQMLSFYGDNLCHHTRPYEGVPALLDWLNTSRIPWGVVTNKPAALTVPLLAGLTLFQHCGVTVSADTLPQKKPHPAPLLYAAERLSVAPERCVYIGDHRRDIDAGRAAGMTTVAATWGYISAGEDPESWQADHRLGTVYALQAWLEDTFGTNR</sequence>
<reference evidence="5 6" key="1">
    <citation type="submission" date="2016-07" db="EMBL/GenBank/DDBJ databases">
        <title>Draft Genome Sequence of Oceanisphaera psychrotolerans, isolated from coastal sediment samples.</title>
        <authorList>
            <person name="Zhuo S."/>
            <person name="Ruan Z."/>
        </authorList>
    </citation>
    <scope>NUCLEOTIDE SEQUENCE [LARGE SCALE GENOMIC DNA]</scope>
    <source>
        <strain evidence="5 6">LAM-WHM-ZC</strain>
    </source>
</reference>
<gene>
    <name evidence="5" type="ORF">BFR47_16650</name>
</gene>
<dbReference type="InterPro" id="IPR050155">
    <property type="entry name" value="HAD-like_hydrolase_sf"/>
</dbReference>
<dbReference type="GO" id="GO:0046872">
    <property type="term" value="F:metal ion binding"/>
    <property type="evidence" value="ECO:0007669"/>
    <property type="project" value="UniProtKB-KW"/>
</dbReference>
<dbReference type="InterPro" id="IPR023214">
    <property type="entry name" value="HAD_sf"/>
</dbReference>
<keyword evidence="6" id="KW-1185">Reference proteome</keyword>
<dbReference type="InterPro" id="IPR036412">
    <property type="entry name" value="HAD-like_sf"/>
</dbReference>
<dbReference type="FunFam" id="3.40.50.1000:FF:000022">
    <property type="entry name" value="Phosphoglycolate phosphatase"/>
    <property type="match status" value="1"/>
</dbReference>
<dbReference type="Pfam" id="PF13419">
    <property type="entry name" value="HAD_2"/>
    <property type="match status" value="1"/>
</dbReference>
<evidence type="ECO:0000256" key="3">
    <source>
        <dbReference type="ARBA" id="ARBA00022842"/>
    </source>
</evidence>
<dbReference type="InterPro" id="IPR041492">
    <property type="entry name" value="HAD_2"/>
</dbReference>
<dbReference type="OrthoDB" id="9776368at2"/>
<dbReference type="SFLD" id="SFLDS00003">
    <property type="entry name" value="Haloacid_Dehalogenase"/>
    <property type="match status" value="1"/>
</dbReference>
<dbReference type="STRING" id="1414654.BFR47_16650"/>
<dbReference type="Gene3D" id="3.40.50.1000">
    <property type="entry name" value="HAD superfamily/HAD-like"/>
    <property type="match status" value="1"/>
</dbReference>
<accession>A0A1J4QD38</accession>
<keyword evidence="2" id="KW-0378">Hydrolase</keyword>
<dbReference type="Proteomes" id="UP000243073">
    <property type="component" value="Unassembled WGS sequence"/>
</dbReference>
<dbReference type="GO" id="GO:0008967">
    <property type="term" value="F:phosphoglycolate phosphatase activity"/>
    <property type="evidence" value="ECO:0007669"/>
    <property type="project" value="TreeGrafter"/>
</dbReference>
<evidence type="ECO:0000256" key="2">
    <source>
        <dbReference type="ARBA" id="ARBA00022801"/>
    </source>
</evidence>
<dbReference type="Gene3D" id="1.10.150.240">
    <property type="entry name" value="Putative phosphatase, domain 2"/>
    <property type="match status" value="1"/>
</dbReference>
<dbReference type="GO" id="GO:0005829">
    <property type="term" value="C:cytosol"/>
    <property type="evidence" value="ECO:0007669"/>
    <property type="project" value="TreeGrafter"/>
</dbReference>
<evidence type="ECO:0000256" key="4">
    <source>
        <dbReference type="ARBA" id="ARBA00023277"/>
    </source>
</evidence>
<dbReference type="PANTHER" id="PTHR43434:SF23">
    <property type="entry name" value="PHOSPHOGLYCOLATE PHOSPHATASE"/>
    <property type="match status" value="1"/>
</dbReference>
<dbReference type="SFLD" id="SFLDG01135">
    <property type="entry name" value="C1.5.6:_HAD__Beta-PGM__Phospha"/>
    <property type="match status" value="1"/>
</dbReference>
<dbReference type="InterPro" id="IPR006439">
    <property type="entry name" value="HAD-SF_hydro_IA"/>
</dbReference>
<name>A0A1J4QD38_9GAMM</name>
<protein>
    <submittedName>
        <fullName evidence="5">Phosphoglycolate phosphatase</fullName>
    </submittedName>
</protein>
<organism evidence="5 6">
    <name type="scientific">Oceanisphaera psychrotolerans</name>
    <dbReference type="NCBI Taxonomy" id="1414654"/>
    <lineage>
        <taxon>Bacteria</taxon>
        <taxon>Pseudomonadati</taxon>
        <taxon>Pseudomonadota</taxon>
        <taxon>Gammaproteobacteria</taxon>
        <taxon>Aeromonadales</taxon>
        <taxon>Aeromonadaceae</taxon>
        <taxon>Oceanisphaera</taxon>
    </lineage>
</organism>
<keyword evidence="3" id="KW-0460">Magnesium</keyword>
<dbReference type="NCBIfam" id="TIGR01509">
    <property type="entry name" value="HAD-SF-IA-v3"/>
    <property type="match status" value="1"/>
</dbReference>
<dbReference type="NCBIfam" id="TIGR01549">
    <property type="entry name" value="HAD-SF-IA-v1"/>
    <property type="match status" value="1"/>
</dbReference>
<dbReference type="InterPro" id="IPR023198">
    <property type="entry name" value="PGP-like_dom2"/>
</dbReference>
<dbReference type="SFLD" id="SFLDG01129">
    <property type="entry name" value="C1.5:_HAD__Beta-PGM__Phosphata"/>
    <property type="match status" value="1"/>
</dbReference>
<dbReference type="GO" id="GO:0006281">
    <property type="term" value="P:DNA repair"/>
    <property type="evidence" value="ECO:0007669"/>
    <property type="project" value="TreeGrafter"/>
</dbReference>
<dbReference type="PANTHER" id="PTHR43434">
    <property type="entry name" value="PHOSPHOGLYCOLATE PHOSPHATASE"/>
    <property type="match status" value="1"/>
</dbReference>
<dbReference type="AlphaFoldDB" id="A0A1J4QD38"/>
<keyword evidence="4" id="KW-0119">Carbohydrate metabolism</keyword>
<dbReference type="RefSeq" id="WP_071473469.1">
    <property type="nucleotide sequence ID" value="NZ_MDKE01000037.1"/>
</dbReference>
<comment type="caution">
    <text evidence="5">The sequence shown here is derived from an EMBL/GenBank/DDBJ whole genome shotgun (WGS) entry which is preliminary data.</text>
</comment>
<evidence type="ECO:0000256" key="1">
    <source>
        <dbReference type="ARBA" id="ARBA00022723"/>
    </source>
</evidence>
<keyword evidence="1" id="KW-0479">Metal-binding</keyword>
<dbReference type="EMBL" id="MDKE01000037">
    <property type="protein sequence ID" value="OIN07280.1"/>
    <property type="molecule type" value="Genomic_DNA"/>
</dbReference>
<proteinExistence type="predicted"/>
<evidence type="ECO:0000313" key="6">
    <source>
        <dbReference type="Proteomes" id="UP000243073"/>
    </source>
</evidence>